<protein>
    <submittedName>
        <fullName evidence="2">Uncharacterized protein</fullName>
    </submittedName>
</protein>
<dbReference type="AlphaFoldDB" id="A0A4U1I5T3"/>
<dbReference type="OrthoDB" id="6286374at2"/>
<name>A0A4U1I5T3_9BURK</name>
<feature type="transmembrane region" description="Helical" evidence="1">
    <location>
        <begin position="167"/>
        <end position="188"/>
    </location>
</feature>
<reference evidence="2 3" key="1">
    <citation type="submission" date="2019-04" db="EMBL/GenBank/DDBJ databases">
        <title>Trinickia sp. 7GSK02, isolated from subtropical forest soil.</title>
        <authorList>
            <person name="Gao Z.-H."/>
            <person name="Qiu L.-H."/>
        </authorList>
    </citation>
    <scope>NUCLEOTIDE SEQUENCE [LARGE SCALE GENOMIC DNA]</scope>
    <source>
        <strain evidence="2 3">7GSK02</strain>
    </source>
</reference>
<keyword evidence="1" id="KW-0472">Membrane</keyword>
<proteinExistence type="predicted"/>
<sequence length="285" mass="30773">MFNSTVLEVGIGIIFCFCAVSLIVSSINEAIASAFQLRGKYLLQGIKDLLNDPNLDGLALDIYNHALFNPNSSGDAGGQADLTSKPAYVPPRQFALALVDILQTNIPDAGDLAGAIQSVPDPQLRQMLQGLYQRAAGETAQFETEIAAWYDSAMQHVSGDYKRTLQFWTVLFGLAVAMLMNIDALHLFKVLWMHPALVQGLASDQLASASSAWNQLSISGLPIGWDAAPFDYKNGKLALHYSSDQLLAMSAGWLITASSTLFGAPFWFDLLRKAGDLFGGGRRAA</sequence>
<feature type="transmembrane region" description="Helical" evidence="1">
    <location>
        <begin position="6"/>
        <end position="28"/>
    </location>
</feature>
<dbReference type="RefSeq" id="WP_136895138.1">
    <property type="nucleotide sequence ID" value="NZ_SWJE01000006.1"/>
</dbReference>
<keyword evidence="1" id="KW-1133">Transmembrane helix</keyword>
<evidence type="ECO:0000256" key="1">
    <source>
        <dbReference type="SAM" id="Phobius"/>
    </source>
</evidence>
<organism evidence="2 3">
    <name type="scientific">Trinickia terrae</name>
    <dbReference type="NCBI Taxonomy" id="2571161"/>
    <lineage>
        <taxon>Bacteria</taxon>
        <taxon>Pseudomonadati</taxon>
        <taxon>Pseudomonadota</taxon>
        <taxon>Betaproteobacteria</taxon>
        <taxon>Burkholderiales</taxon>
        <taxon>Burkholderiaceae</taxon>
        <taxon>Trinickia</taxon>
    </lineage>
</organism>
<accession>A0A4U1I5T3</accession>
<keyword evidence="1" id="KW-0812">Transmembrane</keyword>
<gene>
    <name evidence="2" type="ORF">FAZ69_13250</name>
</gene>
<feature type="transmembrane region" description="Helical" evidence="1">
    <location>
        <begin position="246"/>
        <end position="268"/>
    </location>
</feature>
<dbReference type="Proteomes" id="UP000305539">
    <property type="component" value="Unassembled WGS sequence"/>
</dbReference>
<keyword evidence="3" id="KW-1185">Reference proteome</keyword>
<dbReference type="EMBL" id="SWJE01000006">
    <property type="protein sequence ID" value="TKC88714.1"/>
    <property type="molecule type" value="Genomic_DNA"/>
</dbReference>
<evidence type="ECO:0000313" key="2">
    <source>
        <dbReference type="EMBL" id="TKC88714.1"/>
    </source>
</evidence>
<comment type="caution">
    <text evidence="2">The sequence shown here is derived from an EMBL/GenBank/DDBJ whole genome shotgun (WGS) entry which is preliminary data.</text>
</comment>
<evidence type="ECO:0000313" key="3">
    <source>
        <dbReference type="Proteomes" id="UP000305539"/>
    </source>
</evidence>